<organism evidence="4 5">
    <name type="scientific">Thermohalobacter berrensis</name>
    <dbReference type="NCBI Taxonomy" id="99594"/>
    <lineage>
        <taxon>Bacteria</taxon>
        <taxon>Bacillati</taxon>
        <taxon>Bacillota</taxon>
        <taxon>Tissierellia</taxon>
        <taxon>Tissierellales</taxon>
        <taxon>Thermohalobacteraceae</taxon>
        <taxon>Thermohalobacter</taxon>
    </lineage>
</organism>
<comment type="caution">
    <text evidence="4">The sequence shown here is derived from an EMBL/GenBank/DDBJ whole genome shotgun (WGS) entry which is preliminary data.</text>
</comment>
<dbReference type="OrthoDB" id="1683648at2"/>
<dbReference type="NCBIfam" id="TIGR02861">
    <property type="entry name" value="SASP_H"/>
    <property type="match status" value="1"/>
</dbReference>
<accession>A0A419T7U3</accession>
<comment type="subcellular location">
    <subcellularLocation>
        <location evidence="1">Spore core</location>
    </subcellularLocation>
</comment>
<dbReference type="AlphaFoldDB" id="A0A419T7U3"/>
<sequence>MDVQRANEILNSPNNIEVLYNNTPVWIEKINSEKGTANVKMLNNNTSIEVNTKNLVETGNIIK</sequence>
<dbReference type="Proteomes" id="UP000284177">
    <property type="component" value="Unassembled WGS sequence"/>
</dbReference>
<keyword evidence="3" id="KW-0749">Sporulation</keyword>
<dbReference type="InterPro" id="IPR012610">
    <property type="entry name" value="SASP_SspH"/>
</dbReference>
<dbReference type="GO" id="GO:0042601">
    <property type="term" value="C:endospore-forming forespore"/>
    <property type="evidence" value="ECO:0007669"/>
    <property type="project" value="InterPro"/>
</dbReference>
<gene>
    <name evidence="4" type="ORF">BET03_09285</name>
</gene>
<keyword evidence="5" id="KW-1185">Reference proteome</keyword>
<dbReference type="RefSeq" id="WP_120167787.1">
    <property type="nucleotide sequence ID" value="NZ_MCIB01000006.1"/>
</dbReference>
<name>A0A419T7U3_9FIRM</name>
<evidence type="ECO:0000313" key="4">
    <source>
        <dbReference type="EMBL" id="RKD33436.1"/>
    </source>
</evidence>
<dbReference type="GO" id="GO:0030436">
    <property type="term" value="P:asexual sporulation"/>
    <property type="evidence" value="ECO:0007669"/>
    <property type="project" value="InterPro"/>
</dbReference>
<reference evidence="4 5" key="1">
    <citation type="submission" date="2016-08" db="EMBL/GenBank/DDBJ databases">
        <title>Novel Firmicutes and Novel Genomes.</title>
        <authorList>
            <person name="Poppleton D.I."/>
            <person name="Gribaldo S."/>
        </authorList>
    </citation>
    <scope>NUCLEOTIDE SEQUENCE [LARGE SCALE GENOMIC DNA]</scope>
    <source>
        <strain evidence="4 5">CTT3</strain>
    </source>
</reference>
<evidence type="ECO:0000256" key="1">
    <source>
        <dbReference type="ARBA" id="ARBA00004288"/>
    </source>
</evidence>
<dbReference type="EMBL" id="MCIB01000006">
    <property type="protein sequence ID" value="RKD33436.1"/>
    <property type="molecule type" value="Genomic_DNA"/>
</dbReference>
<evidence type="ECO:0000256" key="2">
    <source>
        <dbReference type="ARBA" id="ARBA00006573"/>
    </source>
</evidence>
<proteinExistence type="inferred from homology"/>
<evidence type="ECO:0000313" key="5">
    <source>
        <dbReference type="Proteomes" id="UP000284177"/>
    </source>
</evidence>
<dbReference type="HAMAP" id="MF_00667">
    <property type="entry name" value="SspH"/>
    <property type="match status" value="1"/>
</dbReference>
<evidence type="ECO:0000256" key="3">
    <source>
        <dbReference type="ARBA" id="ARBA00022969"/>
    </source>
</evidence>
<comment type="similarity">
    <text evidence="2">Belongs to the SspH family.</text>
</comment>
<dbReference type="Pfam" id="PF08141">
    <property type="entry name" value="SspH"/>
    <property type="match status" value="1"/>
</dbReference>
<dbReference type="GO" id="GO:0030435">
    <property type="term" value="P:sporulation resulting in formation of a cellular spore"/>
    <property type="evidence" value="ECO:0007669"/>
    <property type="project" value="UniProtKB-KW"/>
</dbReference>
<protein>
    <submittedName>
        <fullName evidence="4">Uncharacterized protein</fullName>
    </submittedName>
</protein>